<proteinExistence type="predicted"/>
<evidence type="ECO:0000313" key="3">
    <source>
        <dbReference type="Proteomes" id="UP000654257"/>
    </source>
</evidence>
<organism evidence="2 3">
    <name type="scientific">Rhodococcoides trifolii</name>
    <dbReference type="NCBI Taxonomy" id="908250"/>
    <lineage>
        <taxon>Bacteria</taxon>
        <taxon>Bacillati</taxon>
        <taxon>Actinomycetota</taxon>
        <taxon>Actinomycetes</taxon>
        <taxon>Mycobacteriales</taxon>
        <taxon>Nocardiaceae</taxon>
        <taxon>Rhodococcoides</taxon>
    </lineage>
</organism>
<evidence type="ECO:0000256" key="1">
    <source>
        <dbReference type="SAM" id="MobiDB-lite"/>
    </source>
</evidence>
<gene>
    <name evidence="2" type="ORF">GCM10007304_11710</name>
</gene>
<evidence type="ECO:0000313" key="2">
    <source>
        <dbReference type="EMBL" id="GGF99498.1"/>
    </source>
</evidence>
<feature type="region of interest" description="Disordered" evidence="1">
    <location>
        <begin position="382"/>
        <end position="423"/>
    </location>
</feature>
<dbReference type="AlphaFoldDB" id="A0A917CVZ0"/>
<dbReference type="EMBL" id="BMCU01000001">
    <property type="protein sequence ID" value="GGF99498.1"/>
    <property type="molecule type" value="Genomic_DNA"/>
</dbReference>
<keyword evidence="3" id="KW-1185">Reference proteome</keyword>
<feature type="compositionally biased region" description="Pro residues" evidence="1">
    <location>
        <begin position="108"/>
        <end position="123"/>
    </location>
</feature>
<name>A0A917CVZ0_9NOCA</name>
<dbReference type="RefSeq" id="WP_188543697.1">
    <property type="nucleotide sequence ID" value="NZ_BMCU01000001.1"/>
</dbReference>
<sequence length="423" mass="44162">MTELDVDPQTYYDAASSCNDAAVAVFTVFGSVSRNLVVCGGMAGSDDGEAAWAASYDQRAIGITATAKDVVKALENYAGLLRTAGFNHAAAESDSTLGNSTQLSMVPDPAPTPGCDSPLPPSAGGPGNGLVDGTLGLVAQIGEAVPDSDTNKLANAAEAWLQVGDSSELCDATADLIAAVSSFGDTISPEVDLILDDLEELATSVDAIRMASTELADSCGEYRRNVEEFRGAMSRILNDLAVELGVTAAITVAASFITFGAAAAVGAAQSAHTITKFARIVAEAVAAWRAAKTIERGVKVTDDLRSLRLTLERLKSLGRNVVDRIRPTAPRRQLSELFENGVAPRASELENLARGEGWTRMQSPGDPIKFVDENGVVRVTIKRGSDRAPGSADPHVEIRDASVNEPTRSGIPSHAGAPTTTHR</sequence>
<reference evidence="2" key="2">
    <citation type="submission" date="2020-09" db="EMBL/GenBank/DDBJ databases">
        <authorList>
            <person name="Sun Q."/>
            <person name="Sedlacek I."/>
        </authorList>
    </citation>
    <scope>NUCLEOTIDE SEQUENCE</scope>
    <source>
        <strain evidence="2">CCM 7905</strain>
    </source>
</reference>
<protein>
    <submittedName>
        <fullName evidence="2">Uncharacterized protein</fullName>
    </submittedName>
</protein>
<dbReference type="Proteomes" id="UP000654257">
    <property type="component" value="Unassembled WGS sequence"/>
</dbReference>
<reference evidence="2" key="1">
    <citation type="journal article" date="2014" name="Int. J. Syst. Evol. Microbiol.">
        <title>Complete genome sequence of Corynebacterium casei LMG S-19264T (=DSM 44701T), isolated from a smear-ripened cheese.</title>
        <authorList>
            <consortium name="US DOE Joint Genome Institute (JGI-PGF)"/>
            <person name="Walter F."/>
            <person name="Albersmeier A."/>
            <person name="Kalinowski J."/>
            <person name="Ruckert C."/>
        </authorList>
    </citation>
    <scope>NUCLEOTIDE SEQUENCE</scope>
    <source>
        <strain evidence="2">CCM 7905</strain>
    </source>
</reference>
<feature type="region of interest" description="Disordered" evidence="1">
    <location>
        <begin position="97"/>
        <end position="125"/>
    </location>
</feature>
<comment type="caution">
    <text evidence="2">The sequence shown here is derived from an EMBL/GenBank/DDBJ whole genome shotgun (WGS) entry which is preliminary data.</text>
</comment>
<accession>A0A917CVZ0</accession>